<dbReference type="Proteomes" id="UP001227831">
    <property type="component" value="Unassembled WGS sequence"/>
</dbReference>
<dbReference type="PROSITE" id="PS01075">
    <property type="entry name" value="ACETATE_KINASE_1"/>
    <property type="match status" value="1"/>
</dbReference>
<feature type="binding site" evidence="6">
    <location>
        <position position="8"/>
    </location>
    <ligand>
        <name>Mg(2+)</name>
        <dbReference type="ChEBI" id="CHEBI:18420"/>
    </ligand>
</feature>
<dbReference type="PIRSF" id="PIRSF000722">
    <property type="entry name" value="Acetate_prop_kin"/>
    <property type="match status" value="1"/>
</dbReference>
<comment type="subcellular location">
    <subcellularLocation>
        <location evidence="6">Cytoplasm</location>
    </subcellularLocation>
</comment>
<feature type="binding site" evidence="6">
    <location>
        <begin position="207"/>
        <end position="211"/>
    </location>
    <ligand>
        <name>ATP</name>
        <dbReference type="ChEBI" id="CHEBI:30616"/>
    </ligand>
</feature>
<keyword evidence="3 6" id="KW-0547">Nucleotide-binding</keyword>
<feature type="site" description="Transition state stabilizer" evidence="6">
    <location>
        <position position="179"/>
    </location>
</feature>
<name>A0ABU1A764_9LACO</name>
<dbReference type="GO" id="GO:0008776">
    <property type="term" value="F:acetate kinase activity"/>
    <property type="evidence" value="ECO:0007669"/>
    <property type="project" value="UniProtKB-EC"/>
</dbReference>
<dbReference type="HAMAP" id="MF_00020">
    <property type="entry name" value="Acetate_kinase"/>
    <property type="match status" value="1"/>
</dbReference>
<evidence type="ECO:0000256" key="7">
    <source>
        <dbReference type="RuleBase" id="RU003835"/>
    </source>
</evidence>
<dbReference type="Pfam" id="PF00871">
    <property type="entry name" value="Acetate_kinase"/>
    <property type="match status" value="1"/>
</dbReference>
<dbReference type="PANTHER" id="PTHR21060:SF15">
    <property type="entry name" value="ACETATE KINASE-RELATED"/>
    <property type="match status" value="1"/>
</dbReference>
<comment type="cofactor">
    <cofactor evidence="6">
        <name>Mg(2+)</name>
        <dbReference type="ChEBI" id="CHEBI:18420"/>
    </cofactor>
    <cofactor evidence="6">
        <name>Mn(2+)</name>
        <dbReference type="ChEBI" id="CHEBI:29035"/>
    </cofactor>
    <text evidence="6">Mg(2+). Can also accept Mn(2+).</text>
</comment>
<evidence type="ECO:0000256" key="6">
    <source>
        <dbReference type="HAMAP-Rule" id="MF_00020"/>
    </source>
</evidence>
<reference evidence="8 9" key="1">
    <citation type="journal article" date="2023" name="Int. J. Syst. Evol. Microbiol.">
        <title>Lactiplantibacillus brownii sp. nov., a novel psychrotolerant species isolated from sauerkraut.</title>
        <authorList>
            <person name="Heng Y.C."/>
            <person name="Silvaraju S."/>
            <person name="Lee J.K.Y."/>
            <person name="Kittelmann S."/>
        </authorList>
    </citation>
    <scope>NUCLEOTIDE SEQUENCE [LARGE SCALE GENOMIC DNA]</scope>
    <source>
        <strain evidence="8 9">WILCCON 0030</strain>
    </source>
</reference>
<dbReference type="PROSITE" id="PS01076">
    <property type="entry name" value="ACETATE_KINASE_2"/>
    <property type="match status" value="1"/>
</dbReference>
<evidence type="ECO:0000313" key="9">
    <source>
        <dbReference type="Proteomes" id="UP001227831"/>
    </source>
</evidence>
<proteinExistence type="inferred from homology"/>
<feature type="binding site" evidence="6">
    <location>
        <position position="15"/>
    </location>
    <ligand>
        <name>ATP</name>
        <dbReference type="ChEBI" id="CHEBI:30616"/>
    </ligand>
</feature>
<comment type="similarity">
    <text evidence="1 6 7">Belongs to the acetokinase family.</text>
</comment>
<dbReference type="PANTHER" id="PTHR21060">
    <property type="entry name" value="ACETATE KINASE"/>
    <property type="match status" value="1"/>
</dbReference>
<dbReference type="EC" id="2.7.2.1" evidence="6"/>
<keyword evidence="6" id="KW-0479">Metal-binding</keyword>
<dbReference type="EMBL" id="JAVCWF010000001">
    <property type="protein sequence ID" value="MDQ7936292.1"/>
    <property type="molecule type" value="Genomic_DNA"/>
</dbReference>
<evidence type="ECO:0000256" key="4">
    <source>
        <dbReference type="ARBA" id="ARBA00022777"/>
    </source>
</evidence>
<gene>
    <name evidence="6" type="primary">ackA</name>
    <name evidence="8" type="ORF">RA086_01325</name>
</gene>
<evidence type="ECO:0000256" key="2">
    <source>
        <dbReference type="ARBA" id="ARBA00022679"/>
    </source>
</evidence>
<comment type="function">
    <text evidence="6">Catalyzes the formation of acetyl phosphate from acetate and ATP. Can also catalyze the reverse reaction.</text>
</comment>
<evidence type="ECO:0000313" key="8">
    <source>
        <dbReference type="EMBL" id="MDQ7936292.1"/>
    </source>
</evidence>
<organism evidence="8 9">
    <name type="scientific">Lactiplantibacillus brownii</name>
    <dbReference type="NCBI Taxonomy" id="3069269"/>
    <lineage>
        <taxon>Bacteria</taxon>
        <taxon>Bacillati</taxon>
        <taxon>Bacillota</taxon>
        <taxon>Bacilli</taxon>
        <taxon>Lactobacillales</taxon>
        <taxon>Lactobacillaceae</taxon>
        <taxon>Lactiplantibacillus</taxon>
    </lineage>
</organism>
<keyword evidence="4 6" id="KW-0418">Kinase</keyword>
<feature type="active site" description="Proton donor/acceptor" evidence="6">
    <location>
        <position position="147"/>
    </location>
</feature>
<dbReference type="NCBIfam" id="TIGR00016">
    <property type="entry name" value="ackA"/>
    <property type="match status" value="1"/>
</dbReference>
<evidence type="ECO:0000256" key="1">
    <source>
        <dbReference type="ARBA" id="ARBA00008748"/>
    </source>
</evidence>
<comment type="pathway">
    <text evidence="6">Metabolic intermediate biosynthesis; acetyl-CoA biosynthesis; acetyl-CoA from acetate: step 1/2.</text>
</comment>
<keyword evidence="6" id="KW-0460">Magnesium</keyword>
<dbReference type="RefSeq" id="WP_308702128.1">
    <property type="nucleotide sequence ID" value="NZ_AP027463.1"/>
</dbReference>
<dbReference type="InterPro" id="IPR004372">
    <property type="entry name" value="Ac/propionate_kinase"/>
</dbReference>
<feature type="binding site" evidence="6">
    <location>
        <begin position="283"/>
        <end position="285"/>
    </location>
    <ligand>
        <name>ATP</name>
        <dbReference type="ChEBI" id="CHEBI:30616"/>
    </ligand>
</feature>
<dbReference type="PRINTS" id="PR00471">
    <property type="entry name" value="ACETATEKNASE"/>
</dbReference>
<accession>A0ABU1A764</accession>
<keyword evidence="2 6" id="KW-0808">Transferase</keyword>
<keyword evidence="5 6" id="KW-0067">ATP-binding</keyword>
<dbReference type="InterPro" id="IPR000890">
    <property type="entry name" value="Aliphatic_acid_kin_short-chain"/>
</dbReference>
<dbReference type="Gene3D" id="3.30.420.40">
    <property type="match status" value="2"/>
</dbReference>
<keyword evidence="6" id="KW-0963">Cytoplasm</keyword>
<sequence length="404" mass="44386">MAKVLAINAGSSTLKWKLFSLPEETVIASGMVDRLGLPNAVFVLKKADGDKYSETHDEINAQEAAAMVLTRLKSDGIVDHLTEITGIGHRIVAGGEDFQDSVVITPTTLKQIKDLSEYAPLHNPTQAYYIEVFQQLLPKAVQVAVFDTSLYATMPEVNYLYSIPYDYYKQFGARKYGAHGTSHRYVAQRTAELLNKPLDELKLITLHLGSGASITAFDHGKAIDTSMGFTPLAGITMSTRSGDIDASMIPFLMRHLGISDVQDFIDILNNKSGLLGISGVSPDMRDLDNAANNDHNHRAELALEIFASRVIKYIGSYIAEMNGLDALVFTAGVGENSVAMRSRILNQLGYFGITIDEEKNKCHGVEQVISKPDEPVTVMVVPTNEELMIVRDVERLTHRAPIDN</sequence>
<feature type="site" description="Transition state stabilizer" evidence="6">
    <location>
        <position position="240"/>
    </location>
</feature>
<protein>
    <recommendedName>
        <fullName evidence="6">Acetate kinase</fullName>
        <ecNumber evidence="6">2.7.2.1</ecNumber>
    </recommendedName>
    <alternativeName>
        <fullName evidence="6">Acetokinase</fullName>
    </alternativeName>
</protein>
<dbReference type="InterPro" id="IPR023865">
    <property type="entry name" value="Aliphatic_acid_kinase_CS"/>
</dbReference>
<evidence type="ECO:0000256" key="3">
    <source>
        <dbReference type="ARBA" id="ARBA00022741"/>
    </source>
</evidence>
<comment type="catalytic activity">
    <reaction evidence="6">
        <text>acetate + ATP = acetyl phosphate + ADP</text>
        <dbReference type="Rhea" id="RHEA:11352"/>
        <dbReference type="ChEBI" id="CHEBI:22191"/>
        <dbReference type="ChEBI" id="CHEBI:30089"/>
        <dbReference type="ChEBI" id="CHEBI:30616"/>
        <dbReference type="ChEBI" id="CHEBI:456216"/>
        <dbReference type="EC" id="2.7.2.1"/>
    </reaction>
</comment>
<dbReference type="SUPFAM" id="SSF53067">
    <property type="entry name" value="Actin-like ATPase domain"/>
    <property type="match status" value="2"/>
</dbReference>
<feature type="binding site" evidence="6">
    <location>
        <position position="385"/>
    </location>
    <ligand>
        <name>Mg(2+)</name>
        <dbReference type="ChEBI" id="CHEBI:18420"/>
    </ligand>
</feature>
<dbReference type="CDD" id="cd24010">
    <property type="entry name" value="ASKHA_NBD_AcK_PK"/>
    <property type="match status" value="1"/>
</dbReference>
<evidence type="ECO:0000256" key="5">
    <source>
        <dbReference type="ARBA" id="ARBA00022840"/>
    </source>
</evidence>
<keyword evidence="9" id="KW-1185">Reference proteome</keyword>
<feature type="binding site" evidence="6">
    <location>
        <position position="90"/>
    </location>
    <ligand>
        <name>substrate</name>
    </ligand>
</feature>
<feature type="binding site" evidence="6">
    <location>
        <begin position="332"/>
        <end position="336"/>
    </location>
    <ligand>
        <name>ATP</name>
        <dbReference type="ChEBI" id="CHEBI:30616"/>
    </ligand>
</feature>
<comment type="caution">
    <text evidence="8">The sequence shown here is derived from an EMBL/GenBank/DDBJ whole genome shotgun (WGS) entry which is preliminary data.</text>
</comment>
<dbReference type="InterPro" id="IPR043129">
    <property type="entry name" value="ATPase_NBD"/>
</dbReference>
<comment type="subunit">
    <text evidence="6">Homodimer.</text>
</comment>